<dbReference type="InterPro" id="IPR000801">
    <property type="entry name" value="Esterase-like"/>
</dbReference>
<dbReference type="SUPFAM" id="SSF53474">
    <property type="entry name" value="alpha/beta-Hydrolases"/>
    <property type="match status" value="1"/>
</dbReference>
<dbReference type="EMBL" id="SHMC01000010">
    <property type="protein sequence ID" value="TAA20354.1"/>
    <property type="molecule type" value="Genomic_DNA"/>
</dbReference>
<evidence type="ECO:0000313" key="5">
    <source>
        <dbReference type="Proteomes" id="UP000292627"/>
    </source>
</evidence>
<dbReference type="InterPro" id="IPR029058">
    <property type="entry name" value="AB_hydrolase_fold"/>
</dbReference>
<dbReference type="OrthoDB" id="6381520at2"/>
<comment type="caution">
    <text evidence="4">The sequence shown here is derived from an EMBL/GenBank/DDBJ whole genome shotgun (WGS) entry which is preliminary data.</text>
</comment>
<evidence type="ECO:0000256" key="1">
    <source>
        <dbReference type="ARBA" id="ARBA00005622"/>
    </source>
</evidence>
<organism evidence="4 5">
    <name type="scientific">Pseudoxanthomonas winnipegensis</name>
    <dbReference type="NCBI Taxonomy" id="2480810"/>
    <lineage>
        <taxon>Bacteria</taxon>
        <taxon>Pseudomonadati</taxon>
        <taxon>Pseudomonadota</taxon>
        <taxon>Gammaproteobacteria</taxon>
        <taxon>Lysobacterales</taxon>
        <taxon>Lysobacteraceae</taxon>
        <taxon>Pseudoxanthomonas</taxon>
    </lineage>
</organism>
<reference evidence="4 5" key="1">
    <citation type="submission" date="2019-02" db="EMBL/GenBank/DDBJ databases">
        <title>WGS of Pseudoxanthomonas species novum from clinical isolates.</title>
        <authorList>
            <person name="Bernier A.-M."/>
            <person name="Bernard K."/>
            <person name="Vachon A."/>
        </authorList>
    </citation>
    <scope>NUCLEOTIDE SEQUENCE [LARGE SCALE GENOMIC DNA]</scope>
    <source>
        <strain evidence="4 5">NML171200</strain>
    </source>
</reference>
<accession>A0A4Q8L4P9</accession>
<dbReference type="Gene3D" id="3.40.50.1820">
    <property type="entry name" value="alpha/beta hydrolase"/>
    <property type="match status" value="1"/>
</dbReference>
<evidence type="ECO:0000256" key="3">
    <source>
        <dbReference type="SAM" id="MobiDB-lite"/>
    </source>
</evidence>
<comment type="similarity">
    <text evidence="1">Belongs to the esterase D family.</text>
</comment>
<proteinExistence type="inferred from homology"/>
<dbReference type="AlphaFoldDB" id="A0A4Q8L4P9"/>
<dbReference type="Pfam" id="PF00756">
    <property type="entry name" value="Esterase"/>
    <property type="match status" value="1"/>
</dbReference>
<dbReference type="Proteomes" id="UP000292627">
    <property type="component" value="Unassembled WGS sequence"/>
</dbReference>
<protein>
    <submittedName>
        <fullName evidence="4">Alpha/beta hydrolase</fullName>
    </submittedName>
</protein>
<feature type="compositionally biased region" description="Pro residues" evidence="3">
    <location>
        <begin position="20"/>
        <end position="34"/>
    </location>
</feature>
<evidence type="ECO:0000256" key="2">
    <source>
        <dbReference type="ARBA" id="ARBA00022801"/>
    </source>
</evidence>
<feature type="region of interest" description="Disordered" evidence="3">
    <location>
        <begin position="15"/>
        <end position="34"/>
    </location>
</feature>
<evidence type="ECO:0000313" key="4">
    <source>
        <dbReference type="EMBL" id="TAA20354.1"/>
    </source>
</evidence>
<name>A0A4Q8L4P9_9GAMM</name>
<gene>
    <name evidence="4" type="ORF">EA660_18375</name>
</gene>
<dbReference type="PANTHER" id="PTHR40841">
    <property type="entry name" value="SIDEROPHORE TRIACETYLFUSARININE C ESTERASE"/>
    <property type="match status" value="1"/>
</dbReference>
<dbReference type="GO" id="GO:0016788">
    <property type="term" value="F:hydrolase activity, acting on ester bonds"/>
    <property type="evidence" value="ECO:0007669"/>
    <property type="project" value="TreeGrafter"/>
</dbReference>
<keyword evidence="2 4" id="KW-0378">Hydrolase</keyword>
<dbReference type="InterPro" id="IPR052558">
    <property type="entry name" value="Siderophore_Hydrolase_D"/>
</dbReference>
<dbReference type="PANTHER" id="PTHR40841:SF2">
    <property type="entry name" value="SIDEROPHORE-DEGRADING ESTERASE (EUROFUNG)"/>
    <property type="match status" value="1"/>
</dbReference>
<sequence>MVLLVALCACVPQGKEPPVERVPPSNPAPVAQTPPPVALADTQALSIRDAQAGRDYPVWIGLPASYAKEPQRRYPVLYVTDALYSFPLVRSIRNLVGQQGVDIEDFILVGLPPQTGLTSKQSRSRDYTPTMPVRHDPGDYSAEVYGEAAHYRDFLADQVFPQVESRYRIDSGRRIYAGHSLGGLFGAYVLLTRPEMFVTYILSSPSLWYDAHVMDRIEADYAAGHRDLPASVLLSTGQYETQGPQPRYFKRNDMVGDNARFAATLKARGYPGLRVETTVIDGEDHFTVYPTVMTRALLKVLPGRGPYTSG</sequence>